<keyword evidence="2" id="KW-1185">Reference proteome</keyword>
<name>N1MJ62_9SPHN</name>
<evidence type="ECO:0000313" key="1">
    <source>
        <dbReference type="EMBL" id="CCW16809.1"/>
    </source>
</evidence>
<proteinExistence type="predicted"/>
<protein>
    <submittedName>
        <fullName evidence="1">Uncharacterized protein</fullName>
    </submittedName>
</protein>
<comment type="caution">
    <text evidence="1">The sequence shown here is derived from an EMBL/GenBank/DDBJ whole genome shotgun (WGS) entry which is preliminary data.</text>
</comment>
<sequence length="53" mass="6355">MFFFFKGMEAITIRLSIVEIGRRKYRPDWQAALRAQDKERAGGRWFPCRLHTP</sequence>
<accession>N1MJ62</accession>
<dbReference type="Proteomes" id="UP000013201">
    <property type="component" value="Unassembled WGS sequence"/>
</dbReference>
<evidence type="ECO:0000313" key="2">
    <source>
        <dbReference type="Proteomes" id="UP000013201"/>
    </source>
</evidence>
<reference evidence="1 2" key="1">
    <citation type="submission" date="2013-03" db="EMBL/GenBank/DDBJ databases">
        <authorList>
            <person name="Le V."/>
        </authorList>
    </citation>
    <scope>NUCLEOTIDE SEQUENCE [LARGE SCALE GENOMIC DNA]</scope>
    <source>
        <strain evidence="1 2">BiD32</strain>
    </source>
</reference>
<organism evidence="1 2">
    <name type="scientific">Sphingobium indicum BiD32</name>
    <dbReference type="NCBI Taxonomy" id="1301087"/>
    <lineage>
        <taxon>Bacteria</taxon>
        <taxon>Pseudomonadati</taxon>
        <taxon>Pseudomonadota</taxon>
        <taxon>Alphaproteobacteria</taxon>
        <taxon>Sphingomonadales</taxon>
        <taxon>Sphingomonadaceae</taxon>
        <taxon>Sphingobium</taxon>
    </lineage>
</organism>
<reference evidence="2" key="2">
    <citation type="submission" date="2013-04" db="EMBL/GenBank/DDBJ databases">
        <title>Bisphenol A degrading Sphingobium sp. strain BiD32.</title>
        <authorList>
            <person name="Nielsen J.L."/>
            <person name="Zhou N.A."/>
            <person name="Kjeldal H."/>
        </authorList>
    </citation>
    <scope>NUCLEOTIDE SEQUENCE [LARGE SCALE GENOMIC DNA]</scope>
    <source>
        <strain evidence="2">BiD32</strain>
    </source>
</reference>
<dbReference type="AlphaFoldDB" id="N1MJ62"/>
<dbReference type="EMBL" id="CAVK010000057">
    <property type="protein sequence ID" value="CCW16809.1"/>
    <property type="molecule type" value="Genomic_DNA"/>
</dbReference>
<gene>
    <name evidence="1" type="ORF">EBBID32_11470</name>
</gene>